<dbReference type="OrthoDB" id="2224430at2759"/>
<evidence type="ECO:0000256" key="1">
    <source>
        <dbReference type="ARBA" id="ARBA00022723"/>
    </source>
</evidence>
<feature type="domain" description="Aconitase/3-isopropylmalate dehydratase large subunit alpha/beta/alpha" evidence="4">
    <location>
        <begin position="144"/>
        <end position="238"/>
    </location>
</feature>
<evidence type="ECO:0000259" key="4">
    <source>
        <dbReference type="Pfam" id="PF00330"/>
    </source>
</evidence>
<organism evidence="5 6">
    <name type="scientific">Actinidia rufa</name>
    <dbReference type="NCBI Taxonomy" id="165716"/>
    <lineage>
        <taxon>Eukaryota</taxon>
        <taxon>Viridiplantae</taxon>
        <taxon>Streptophyta</taxon>
        <taxon>Embryophyta</taxon>
        <taxon>Tracheophyta</taxon>
        <taxon>Spermatophyta</taxon>
        <taxon>Magnoliopsida</taxon>
        <taxon>eudicotyledons</taxon>
        <taxon>Gunneridae</taxon>
        <taxon>Pentapetalae</taxon>
        <taxon>asterids</taxon>
        <taxon>Ericales</taxon>
        <taxon>Actinidiaceae</taxon>
        <taxon>Actinidia</taxon>
    </lineage>
</organism>
<evidence type="ECO:0000313" key="5">
    <source>
        <dbReference type="EMBL" id="GFY87932.1"/>
    </source>
</evidence>
<evidence type="ECO:0000256" key="2">
    <source>
        <dbReference type="ARBA" id="ARBA00023004"/>
    </source>
</evidence>
<dbReference type="InterPro" id="IPR001030">
    <property type="entry name" value="Acoase/IPM_deHydtase_lsu_aba"/>
</dbReference>
<proteinExistence type="predicted"/>
<dbReference type="Gene3D" id="3.30.499.10">
    <property type="entry name" value="Aconitase, domain 3"/>
    <property type="match status" value="1"/>
</dbReference>
<dbReference type="Pfam" id="PF00330">
    <property type="entry name" value="Aconitase"/>
    <property type="match status" value="1"/>
</dbReference>
<sequence length="270" mass="30492">MFKATYESRARGNSIVEPIIGAFQNSLLVGPLINLEEPPFFEIMSMSTPGPHGVKDAYYLLLFQRLHSDRPHLASREGPTNVATFPPPKGMTVGISRPAQPKGGLAKLFPRHQSARWQRLLGTRHLAHRTITARGFIPATAWTERCQLVPADLVIDHSVQADVVRSENALQANMELEFKRNKERFNFLKWGSSALHNVLVVPPGSGIVHQVNLEYLGRMVFDKKGMLYSNNVVRTDSHNYGRCIGYCWLGSWRDRSRSYNALVTWSGIRR</sequence>
<accession>A0A7J0ENN1</accession>
<dbReference type="PRINTS" id="PR00415">
    <property type="entry name" value="ACONITASE"/>
</dbReference>
<dbReference type="AlphaFoldDB" id="A0A7J0ENN1"/>
<gene>
    <name evidence="5" type="ORF">Acr_05g0015710</name>
</gene>
<evidence type="ECO:0000313" key="6">
    <source>
        <dbReference type="Proteomes" id="UP000585474"/>
    </source>
</evidence>
<dbReference type="GO" id="GO:0051536">
    <property type="term" value="F:iron-sulfur cluster binding"/>
    <property type="evidence" value="ECO:0007669"/>
    <property type="project" value="UniProtKB-KW"/>
</dbReference>
<dbReference type="InterPro" id="IPR036008">
    <property type="entry name" value="Aconitase_4Fe-4S_dom"/>
</dbReference>
<evidence type="ECO:0000256" key="3">
    <source>
        <dbReference type="ARBA" id="ARBA00023014"/>
    </source>
</evidence>
<name>A0A7J0ENN1_9ERIC</name>
<protein>
    <submittedName>
        <fullName evidence="5">Aconitase 1</fullName>
    </submittedName>
</protein>
<keyword evidence="1" id="KW-0479">Metal-binding</keyword>
<dbReference type="Proteomes" id="UP000585474">
    <property type="component" value="Unassembled WGS sequence"/>
</dbReference>
<keyword evidence="3" id="KW-0411">Iron-sulfur</keyword>
<dbReference type="PANTHER" id="PTHR11670">
    <property type="entry name" value="ACONITASE/IRON-RESPONSIVE ELEMENT FAMILY MEMBER"/>
    <property type="match status" value="1"/>
</dbReference>
<keyword evidence="6" id="KW-1185">Reference proteome</keyword>
<comment type="caution">
    <text evidence="5">The sequence shown here is derived from an EMBL/GenBank/DDBJ whole genome shotgun (WGS) entry which is preliminary data.</text>
</comment>
<dbReference type="InterPro" id="IPR006249">
    <property type="entry name" value="Aconitase/IRP2"/>
</dbReference>
<dbReference type="GO" id="GO:0046872">
    <property type="term" value="F:metal ion binding"/>
    <property type="evidence" value="ECO:0007669"/>
    <property type="project" value="UniProtKB-KW"/>
</dbReference>
<dbReference type="InterPro" id="IPR015931">
    <property type="entry name" value="Acnase/IPM_dHydase_lsu_aba_1/3"/>
</dbReference>
<keyword evidence="2" id="KW-0408">Iron</keyword>
<dbReference type="EMBL" id="BJWL01000005">
    <property type="protein sequence ID" value="GFY87932.1"/>
    <property type="molecule type" value="Genomic_DNA"/>
</dbReference>
<reference evidence="5 6" key="1">
    <citation type="submission" date="2019-07" db="EMBL/GenBank/DDBJ databases">
        <title>De Novo Assembly of kiwifruit Actinidia rufa.</title>
        <authorList>
            <person name="Sugita-Konishi S."/>
            <person name="Sato K."/>
            <person name="Mori E."/>
            <person name="Abe Y."/>
            <person name="Kisaki G."/>
            <person name="Hamano K."/>
            <person name="Suezawa K."/>
            <person name="Otani M."/>
            <person name="Fukuda T."/>
            <person name="Manabe T."/>
            <person name="Gomi K."/>
            <person name="Tabuchi M."/>
            <person name="Akimitsu K."/>
            <person name="Kataoka I."/>
        </authorList>
    </citation>
    <scope>NUCLEOTIDE SEQUENCE [LARGE SCALE GENOMIC DNA]</scope>
    <source>
        <strain evidence="6">cv. Fuchu</strain>
    </source>
</reference>
<dbReference type="SUPFAM" id="SSF53732">
    <property type="entry name" value="Aconitase iron-sulfur domain"/>
    <property type="match status" value="1"/>
</dbReference>